<evidence type="ECO:0000313" key="3">
    <source>
        <dbReference type="WBParaSite" id="L893_g27072.t1"/>
    </source>
</evidence>
<evidence type="ECO:0000313" key="2">
    <source>
        <dbReference type="Proteomes" id="UP000095287"/>
    </source>
</evidence>
<keyword evidence="1" id="KW-0812">Transmembrane</keyword>
<reference evidence="3" key="1">
    <citation type="submission" date="2016-11" db="UniProtKB">
        <authorList>
            <consortium name="WormBaseParasite"/>
        </authorList>
    </citation>
    <scope>IDENTIFICATION</scope>
</reference>
<accession>A0A1I7ZKD9</accession>
<dbReference type="WBParaSite" id="L893_g27072.t1">
    <property type="protein sequence ID" value="L893_g27072.t1"/>
    <property type="gene ID" value="L893_g27072"/>
</dbReference>
<organism evidence="2 3">
    <name type="scientific">Steinernema glaseri</name>
    <dbReference type="NCBI Taxonomy" id="37863"/>
    <lineage>
        <taxon>Eukaryota</taxon>
        <taxon>Metazoa</taxon>
        <taxon>Ecdysozoa</taxon>
        <taxon>Nematoda</taxon>
        <taxon>Chromadorea</taxon>
        <taxon>Rhabditida</taxon>
        <taxon>Tylenchina</taxon>
        <taxon>Panagrolaimomorpha</taxon>
        <taxon>Strongyloidoidea</taxon>
        <taxon>Steinernematidae</taxon>
        <taxon>Steinernema</taxon>
    </lineage>
</organism>
<keyword evidence="2" id="KW-1185">Reference proteome</keyword>
<evidence type="ECO:0000256" key="1">
    <source>
        <dbReference type="SAM" id="Phobius"/>
    </source>
</evidence>
<feature type="transmembrane region" description="Helical" evidence="1">
    <location>
        <begin position="12"/>
        <end position="33"/>
    </location>
</feature>
<proteinExistence type="predicted"/>
<keyword evidence="1" id="KW-1133">Transmembrane helix</keyword>
<dbReference type="Proteomes" id="UP000095287">
    <property type="component" value="Unplaced"/>
</dbReference>
<feature type="transmembrane region" description="Helical" evidence="1">
    <location>
        <begin position="68"/>
        <end position="88"/>
    </location>
</feature>
<dbReference type="AlphaFoldDB" id="A0A1I7ZKD9"/>
<name>A0A1I7ZKD9_9BILA</name>
<protein>
    <submittedName>
        <fullName evidence="3">Uncharacterized protein</fullName>
    </submittedName>
</protein>
<keyword evidence="1" id="KW-0472">Membrane</keyword>
<sequence>MTFSSYIVNGTYFGVTCLSNSVPSSILVISQLFGNESPRYPLVTFDRNIRNIRWIVTIGAVQRLHLPFFRLLCFLVFLFSSLISPFLFRPLIRTE</sequence>